<dbReference type="InterPro" id="IPR007409">
    <property type="entry name" value="Restrct_endonuc_type1_HsdR_N"/>
</dbReference>
<dbReference type="PANTHER" id="PTHR42927:SF1">
    <property type="entry name" value="HELICASE SUPERFAMILY 1 AND 2 DOMAIN-CONTAINING PROTEIN"/>
    <property type="match status" value="1"/>
</dbReference>
<protein>
    <submittedName>
        <fullName evidence="2">Type I restriction enzyme, R subunit</fullName>
    </submittedName>
</protein>
<dbReference type="Proteomes" id="UP000198751">
    <property type="component" value="Chromosome I"/>
</dbReference>
<dbReference type="Pfam" id="PF22679">
    <property type="entry name" value="T1R_D3-like"/>
    <property type="match status" value="1"/>
</dbReference>
<organism evidence="2 3">
    <name type="scientific">Pseudarthrobacter equi</name>
    <dbReference type="NCBI Taxonomy" id="728066"/>
    <lineage>
        <taxon>Bacteria</taxon>
        <taxon>Bacillati</taxon>
        <taxon>Actinomycetota</taxon>
        <taxon>Actinomycetes</taxon>
        <taxon>Micrococcales</taxon>
        <taxon>Micrococcaceae</taxon>
        <taxon>Pseudarthrobacter</taxon>
    </lineage>
</organism>
<name>A0A1H1S077_9MICC</name>
<dbReference type="PANTHER" id="PTHR42927">
    <property type="entry name" value="HELICASE SUPERFAMILY 1 AND 2 DOMAIN-CONTAINING PROTEIN"/>
    <property type="match status" value="1"/>
</dbReference>
<dbReference type="Pfam" id="PF18766">
    <property type="entry name" value="SWI2_SNF2"/>
    <property type="match status" value="1"/>
</dbReference>
<dbReference type="REBASE" id="163086">
    <property type="entry name" value="Peq1606ORF20P"/>
</dbReference>
<dbReference type="GO" id="GO:0009307">
    <property type="term" value="P:DNA restriction-modification system"/>
    <property type="evidence" value="ECO:0007669"/>
    <property type="project" value="UniProtKB-KW"/>
</dbReference>
<dbReference type="SUPFAM" id="SSF52540">
    <property type="entry name" value="P-loop containing nucleoside triphosphate hydrolases"/>
    <property type="match status" value="1"/>
</dbReference>
<dbReference type="InterPro" id="IPR040980">
    <property type="entry name" value="SWI2_SNF2"/>
</dbReference>
<dbReference type="Gene3D" id="3.90.1570.50">
    <property type="match status" value="1"/>
</dbReference>
<dbReference type="Gene3D" id="3.40.50.300">
    <property type="entry name" value="P-loop containing nucleotide triphosphate hydrolases"/>
    <property type="match status" value="3"/>
</dbReference>
<dbReference type="GO" id="GO:0005524">
    <property type="term" value="F:ATP binding"/>
    <property type="evidence" value="ECO:0007669"/>
    <property type="project" value="UniProtKB-KW"/>
</dbReference>
<dbReference type="GO" id="GO:0003677">
    <property type="term" value="F:DNA binding"/>
    <property type="evidence" value="ECO:0007669"/>
    <property type="project" value="UniProtKB-KW"/>
</dbReference>
<dbReference type="InterPro" id="IPR055180">
    <property type="entry name" value="HsdR_RecA-like_helicase_dom_2"/>
</dbReference>
<proteinExistence type="predicted"/>
<dbReference type="GO" id="GO:0009035">
    <property type="term" value="F:type I site-specific deoxyribonuclease activity"/>
    <property type="evidence" value="ECO:0007669"/>
    <property type="project" value="UniProtKB-EC"/>
</dbReference>
<accession>A0A1H1S077</accession>
<feature type="domain" description="Helicase ATP-binding" evidence="1">
    <location>
        <begin position="308"/>
        <end position="517"/>
    </location>
</feature>
<dbReference type="InterPro" id="IPR014001">
    <property type="entry name" value="Helicase_ATP-bd"/>
</dbReference>
<dbReference type="AlphaFoldDB" id="A0A1H1S077"/>
<gene>
    <name evidence="2" type="ORF">SAMN04489743_0018</name>
</gene>
<evidence type="ECO:0000313" key="2">
    <source>
        <dbReference type="EMBL" id="SDS41381.1"/>
    </source>
</evidence>
<dbReference type="PROSITE" id="PS51192">
    <property type="entry name" value="HELICASE_ATP_BIND_1"/>
    <property type="match status" value="1"/>
</dbReference>
<dbReference type="OrthoDB" id="9758243at2"/>
<dbReference type="RefSeq" id="WP_091716525.1">
    <property type="nucleotide sequence ID" value="NZ_LT629779.1"/>
</dbReference>
<dbReference type="InterPro" id="IPR027417">
    <property type="entry name" value="P-loop_NTPase"/>
</dbReference>
<keyword evidence="3" id="KW-1185">Reference proteome</keyword>
<dbReference type="Pfam" id="PF04313">
    <property type="entry name" value="HSDR_N"/>
    <property type="match status" value="1"/>
</dbReference>
<evidence type="ECO:0000313" key="3">
    <source>
        <dbReference type="Proteomes" id="UP000198751"/>
    </source>
</evidence>
<dbReference type="SMART" id="SM00487">
    <property type="entry name" value="DEXDc"/>
    <property type="match status" value="1"/>
</dbReference>
<sequence>MAIYNEVEFEKGIGEYLHGHGWLYSENGTGYDKELALFPEDVRGWLTDTQPEELEKIVKPTDSPDVQNKSFKRLLTRLVKVLDAPLESGGGTLAVLRNGFKATPASFRMSQLKPNDDKNPKTTADYAKIRLRVMRQVYYSTSNQNSVDLVFFVNGIPVATMELKTDFTQTVQDAMDQYKTNRLPVDAVTRQREPLFSFGHRALVHFAMSNAECFMTTHLRGAKTRFLPFNMGNDGHKGNPVNPNGSETSYMWERVLERDSWLTIISKFMHLHVEEKTDPITGEKTKNESLLFPRYHQWEAVNKLAETAAAEGPGHRYLIQHSAGSGKTNSIAWTAHRLNSLHDADGKKMFDAVIVISDRKVLDGQLQDAVKQLNKVDGVFEAITSTGGAKSKALSKALLGGTQIIGVTLQTFPFALDEIAKNKGLKGKSYAIIADEAHSSQSGDAAKNLKKVLTSGNEAAVDAEVDPEAELSTEDVLAEEMNKRAESKNLSFFAFTATPKAKTLELFGRPNEAGLPAPFHLYSMQQAIEEGFILDVLKNYTPYKMAFKLAHNGVDYDSDETTIEKSEAVKELMRWVKLHPYNISQKVAVVVEHFRSNVRHHLAGRAKSMVVTGSRKEAVRYKVAIDKYIADKGYKDLATLVAFSGDIIDDESGIGKLNEHTMNPGLKGRELPKAFNTDEYQIMLVANKFQTGFDQPLLVAMYVDKKLSGITAVQTLSRLNRVTPGKDQTFIVDFVNDPAEILAAFQQYHKEAELSAVTDPDIVHDLQAKLDSAGIYEISEVEATAAAWVGKTTHEKLKGFVAPAQSRFRVRYQKAREDGDKTAQDALDLFRKDLGSFIRAYDFLSQIIDYQDTDLEKRSIFYKLLARVISSENQDRTTVDLSEVVMTHYKLKKQEKADLKLSGDESIPLDPLTAAGTGSAHEVKKAKWAEIIDQMNTFFEGSGLTDADQLSVAESVLNKALENRTLRGQAQANGKVDFYSSPKILTTVEDSVIEAGEQHAKGIGWVLSSDKVGEMVELLKKMGLFEKLRDEEAA</sequence>
<reference evidence="3" key="1">
    <citation type="submission" date="2016-10" db="EMBL/GenBank/DDBJ databases">
        <authorList>
            <person name="Varghese N."/>
            <person name="Submissions S."/>
        </authorList>
    </citation>
    <scope>NUCLEOTIDE SEQUENCE [LARGE SCALE GENOMIC DNA]</scope>
    <source>
        <strain evidence="3">IMMIB L-1606</strain>
    </source>
</reference>
<dbReference type="EMBL" id="LT629779">
    <property type="protein sequence ID" value="SDS41381.1"/>
    <property type="molecule type" value="Genomic_DNA"/>
</dbReference>
<evidence type="ECO:0000259" key="1">
    <source>
        <dbReference type="PROSITE" id="PS51192"/>
    </source>
</evidence>